<evidence type="ECO:0000313" key="1">
    <source>
        <dbReference type="EMBL" id="ETN41500.1"/>
    </source>
</evidence>
<dbReference type="OrthoDB" id="4161477at2759"/>
<dbReference type="eggNOG" id="ENOG502SZC7">
    <property type="taxonomic scope" value="Eukaryota"/>
</dbReference>
<dbReference type="HOGENOM" id="CLU_1094231_0_0_1"/>
<dbReference type="RefSeq" id="XP_008716009.1">
    <property type="nucleotide sequence ID" value="XM_008717787.1"/>
</dbReference>
<keyword evidence="2" id="KW-1185">Reference proteome</keyword>
<sequence length="254" mass="27289">MVDDTCAASCRLSGLPSGYIAGWAPISVSTTLTHATIIEIINTDLGTTKTSTIYDDEVPLPTNINNDGFRTQKVSYTRDGKAMTTDIAFPTSFQVIPQQWVWSGILSTLNDDGESTCVTTSGATFSHDYYSQPTAFTVPSRADGLDDPQGWLWQPQRLGADRPDRDATDQDALVSCAATANAPVEPAYAAAIQADYQLCKFEGGKRAHGCIIFIDVTTDINDEQSIAADDPETAAATAQCSSIWMAMLAQLREG</sequence>
<dbReference type="GeneID" id="19970775"/>
<dbReference type="AlphaFoldDB" id="W2RYU7"/>
<accession>W2RYU7</accession>
<dbReference type="Proteomes" id="UP000030752">
    <property type="component" value="Unassembled WGS sequence"/>
</dbReference>
<proteinExistence type="predicted"/>
<organism evidence="1 2">
    <name type="scientific">Cyphellophora europaea (strain CBS 101466)</name>
    <name type="common">Phialophora europaea</name>
    <dbReference type="NCBI Taxonomy" id="1220924"/>
    <lineage>
        <taxon>Eukaryota</taxon>
        <taxon>Fungi</taxon>
        <taxon>Dikarya</taxon>
        <taxon>Ascomycota</taxon>
        <taxon>Pezizomycotina</taxon>
        <taxon>Eurotiomycetes</taxon>
        <taxon>Chaetothyriomycetidae</taxon>
        <taxon>Chaetothyriales</taxon>
        <taxon>Cyphellophoraceae</taxon>
        <taxon>Cyphellophora</taxon>
    </lineage>
</organism>
<evidence type="ECO:0000313" key="2">
    <source>
        <dbReference type="Proteomes" id="UP000030752"/>
    </source>
</evidence>
<reference evidence="1 2" key="1">
    <citation type="submission" date="2013-03" db="EMBL/GenBank/DDBJ databases">
        <title>The Genome Sequence of Phialophora europaea CBS 101466.</title>
        <authorList>
            <consortium name="The Broad Institute Genomics Platform"/>
            <person name="Cuomo C."/>
            <person name="de Hoog S."/>
            <person name="Gorbushina A."/>
            <person name="Walker B."/>
            <person name="Young S.K."/>
            <person name="Zeng Q."/>
            <person name="Gargeya S."/>
            <person name="Fitzgerald M."/>
            <person name="Haas B."/>
            <person name="Abouelleil A."/>
            <person name="Allen A.W."/>
            <person name="Alvarado L."/>
            <person name="Arachchi H.M."/>
            <person name="Berlin A.M."/>
            <person name="Chapman S.B."/>
            <person name="Gainer-Dewar J."/>
            <person name="Goldberg J."/>
            <person name="Griggs A."/>
            <person name="Gujja S."/>
            <person name="Hansen M."/>
            <person name="Howarth C."/>
            <person name="Imamovic A."/>
            <person name="Ireland A."/>
            <person name="Larimer J."/>
            <person name="McCowan C."/>
            <person name="Murphy C."/>
            <person name="Pearson M."/>
            <person name="Poon T.W."/>
            <person name="Priest M."/>
            <person name="Roberts A."/>
            <person name="Saif S."/>
            <person name="Shea T."/>
            <person name="Sisk P."/>
            <person name="Sykes S."/>
            <person name="Wortman J."/>
            <person name="Nusbaum C."/>
            <person name="Birren B."/>
        </authorList>
    </citation>
    <scope>NUCLEOTIDE SEQUENCE [LARGE SCALE GENOMIC DNA]</scope>
    <source>
        <strain evidence="1 2">CBS 101466</strain>
    </source>
</reference>
<dbReference type="InParanoid" id="W2RYU7"/>
<dbReference type="EMBL" id="KB822719">
    <property type="protein sequence ID" value="ETN41500.1"/>
    <property type="molecule type" value="Genomic_DNA"/>
</dbReference>
<dbReference type="VEuPathDB" id="FungiDB:HMPREF1541_03436"/>
<name>W2RYU7_CYPE1</name>
<gene>
    <name evidence="1" type="ORF">HMPREF1541_03436</name>
</gene>
<protein>
    <submittedName>
        <fullName evidence="1">Uncharacterized protein</fullName>
    </submittedName>
</protein>